<dbReference type="InterPro" id="IPR033749">
    <property type="entry name" value="Polyprenyl_synt_CS"/>
</dbReference>
<proteinExistence type="inferred from homology"/>
<dbReference type="PANTHER" id="PTHR12001:SF85">
    <property type="entry name" value="SHORT CHAIN ISOPRENYL DIPHOSPHATE SYNTHASE"/>
    <property type="match status" value="1"/>
</dbReference>
<organism evidence="8 9">
    <name type="scientific">Salinactinospora qingdaonensis</name>
    <dbReference type="NCBI Taxonomy" id="702744"/>
    <lineage>
        <taxon>Bacteria</taxon>
        <taxon>Bacillati</taxon>
        <taxon>Actinomycetota</taxon>
        <taxon>Actinomycetes</taxon>
        <taxon>Streptosporangiales</taxon>
        <taxon>Nocardiopsidaceae</taxon>
        <taxon>Salinactinospora</taxon>
    </lineage>
</organism>
<keyword evidence="3 6" id="KW-0808">Transferase</keyword>
<evidence type="ECO:0000313" key="8">
    <source>
        <dbReference type="EMBL" id="GAA3760220.1"/>
    </source>
</evidence>
<evidence type="ECO:0000256" key="1">
    <source>
        <dbReference type="ARBA" id="ARBA00001946"/>
    </source>
</evidence>
<dbReference type="RefSeq" id="WP_344975435.1">
    <property type="nucleotide sequence ID" value="NZ_BAABDD010000030.1"/>
</dbReference>
<protein>
    <submittedName>
        <fullName evidence="8">Polyprenyl synthetase family protein</fullName>
    </submittedName>
</protein>
<evidence type="ECO:0000313" key="9">
    <source>
        <dbReference type="Proteomes" id="UP001500908"/>
    </source>
</evidence>
<dbReference type="PROSITE" id="PS00723">
    <property type="entry name" value="POLYPRENYL_SYNTHASE_1"/>
    <property type="match status" value="1"/>
</dbReference>
<comment type="similarity">
    <text evidence="2 6">Belongs to the FPP/GGPP synthase family.</text>
</comment>
<dbReference type="PANTHER" id="PTHR12001">
    <property type="entry name" value="GERANYLGERANYL PYROPHOSPHATE SYNTHASE"/>
    <property type="match status" value="1"/>
</dbReference>
<evidence type="ECO:0000256" key="3">
    <source>
        <dbReference type="ARBA" id="ARBA00022679"/>
    </source>
</evidence>
<dbReference type="Gene3D" id="1.10.600.10">
    <property type="entry name" value="Farnesyl Diphosphate Synthase"/>
    <property type="match status" value="1"/>
</dbReference>
<feature type="compositionally biased region" description="Low complexity" evidence="7">
    <location>
        <begin position="12"/>
        <end position="24"/>
    </location>
</feature>
<dbReference type="EMBL" id="BAABDD010000030">
    <property type="protein sequence ID" value="GAA3760220.1"/>
    <property type="molecule type" value="Genomic_DNA"/>
</dbReference>
<dbReference type="SUPFAM" id="SSF48576">
    <property type="entry name" value="Terpenoid synthases"/>
    <property type="match status" value="1"/>
</dbReference>
<keyword evidence="9" id="KW-1185">Reference proteome</keyword>
<dbReference type="SFLD" id="SFLDS00005">
    <property type="entry name" value="Isoprenoid_Synthase_Type_I"/>
    <property type="match status" value="1"/>
</dbReference>
<dbReference type="InterPro" id="IPR008949">
    <property type="entry name" value="Isoprenoid_synthase_dom_sf"/>
</dbReference>
<reference evidence="9" key="1">
    <citation type="journal article" date="2019" name="Int. J. Syst. Evol. Microbiol.">
        <title>The Global Catalogue of Microorganisms (GCM) 10K type strain sequencing project: providing services to taxonomists for standard genome sequencing and annotation.</title>
        <authorList>
            <consortium name="The Broad Institute Genomics Platform"/>
            <consortium name="The Broad Institute Genome Sequencing Center for Infectious Disease"/>
            <person name="Wu L."/>
            <person name="Ma J."/>
        </authorList>
    </citation>
    <scope>NUCLEOTIDE SEQUENCE [LARGE SCALE GENOMIC DNA]</scope>
    <source>
        <strain evidence="9">JCM 17137</strain>
    </source>
</reference>
<evidence type="ECO:0000256" key="6">
    <source>
        <dbReference type="RuleBase" id="RU004466"/>
    </source>
</evidence>
<evidence type="ECO:0000256" key="2">
    <source>
        <dbReference type="ARBA" id="ARBA00006706"/>
    </source>
</evidence>
<name>A0ABP7GAI2_9ACTN</name>
<evidence type="ECO:0000256" key="4">
    <source>
        <dbReference type="ARBA" id="ARBA00022723"/>
    </source>
</evidence>
<keyword evidence="5" id="KW-0460">Magnesium</keyword>
<dbReference type="Proteomes" id="UP001500908">
    <property type="component" value="Unassembled WGS sequence"/>
</dbReference>
<evidence type="ECO:0000256" key="5">
    <source>
        <dbReference type="ARBA" id="ARBA00022842"/>
    </source>
</evidence>
<comment type="caution">
    <text evidence="8">The sequence shown here is derived from an EMBL/GenBank/DDBJ whole genome shotgun (WGS) entry which is preliminary data.</text>
</comment>
<accession>A0ABP7GAI2</accession>
<gene>
    <name evidence="8" type="ORF">GCM10022402_42690</name>
</gene>
<evidence type="ECO:0000256" key="7">
    <source>
        <dbReference type="SAM" id="MobiDB-lite"/>
    </source>
</evidence>
<feature type="region of interest" description="Disordered" evidence="7">
    <location>
        <begin position="1"/>
        <end position="24"/>
    </location>
</feature>
<keyword evidence="4" id="KW-0479">Metal-binding</keyword>
<comment type="cofactor">
    <cofactor evidence="1">
        <name>Mg(2+)</name>
        <dbReference type="ChEBI" id="CHEBI:18420"/>
    </cofactor>
</comment>
<dbReference type="CDD" id="cd00685">
    <property type="entry name" value="Trans_IPPS_HT"/>
    <property type="match status" value="1"/>
</dbReference>
<dbReference type="InterPro" id="IPR000092">
    <property type="entry name" value="Polyprenyl_synt"/>
</dbReference>
<dbReference type="Pfam" id="PF00348">
    <property type="entry name" value="polyprenyl_synt"/>
    <property type="match status" value="1"/>
</dbReference>
<dbReference type="PROSITE" id="PS00444">
    <property type="entry name" value="POLYPRENYL_SYNTHASE_2"/>
    <property type="match status" value="1"/>
</dbReference>
<dbReference type="SFLD" id="SFLDG01017">
    <property type="entry name" value="Polyprenyl_Transferase_Like"/>
    <property type="match status" value="1"/>
</dbReference>
<sequence length="383" mass="40993">MSATRRNDFDVASPAPSASLTSSAELDGHVPGAVTHVLSDYFAARRSAASEIDPHFSEEVVARLEHFTLGGGKRMRPVFAWWGWRAAGGSGSGQAATTALRAASALELIQACALIQDDVMDGSVLRRGQPAIHVAFAEAHRRNGWAGSPERYGESLAILAGDLALIWADDMLAEVVDDPATRARVRAPWRAMRTEMIAGQFLDLRAQARRDASERTALRVDAVKTAAYSVERPLHFGAALAGADEELVAALRGYGAEVGTAFQLRDDLLGIYGDPARTGKPIGDDLREGKRTLLLAIGLRRAEERDSSAAEALRAAVGDAELTDDDVRVVGKLLDELGAREAVERQVRELLDSGLQRIGKAPIKATAREALRTLALEATSRSG</sequence>